<evidence type="ECO:0000313" key="1">
    <source>
        <dbReference type="EMBL" id="MCO1334704.1"/>
    </source>
</evidence>
<proteinExistence type="predicted"/>
<dbReference type="RefSeq" id="WP_252466309.1">
    <property type="nucleotide sequence ID" value="NZ_JALBWM010000035.1"/>
</dbReference>
<name>A0A9X2EN21_9GAMM</name>
<sequence>MTFTVTPICDGFLQKVREVGLDDLEQPVRQLRAQGGEPCRDVLRRARPGEKILLASYCPFTCAGPYREYGPVFVLAQPEQEFRAQKSFPLLNNNAEDYFKCGVQLVLRAYSIEEDIVSAKLVSPEQIHTGVSEYFTRDEIDFALLRFTTYGCYALRLDRVEL</sequence>
<organism evidence="1 2">
    <name type="scientific">Microbulbifer okhotskensis</name>
    <dbReference type="NCBI Taxonomy" id="2926617"/>
    <lineage>
        <taxon>Bacteria</taxon>
        <taxon>Pseudomonadati</taxon>
        <taxon>Pseudomonadota</taxon>
        <taxon>Gammaproteobacteria</taxon>
        <taxon>Cellvibrionales</taxon>
        <taxon>Microbulbiferaceae</taxon>
        <taxon>Microbulbifer</taxon>
    </lineage>
</organism>
<evidence type="ECO:0000313" key="2">
    <source>
        <dbReference type="Proteomes" id="UP001139028"/>
    </source>
</evidence>
<dbReference type="PIRSF" id="PIRSF034110">
    <property type="entry name" value="DUF1203"/>
    <property type="match status" value="1"/>
</dbReference>
<dbReference type="EMBL" id="JALBWM010000035">
    <property type="protein sequence ID" value="MCO1334704.1"/>
    <property type="molecule type" value="Genomic_DNA"/>
</dbReference>
<keyword evidence="2" id="KW-1185">Reference proteome</keyword>
<dbReference type="AlphaFoldDB" id="A0A9X2EN21"/>
<dbReference type="Proteomes" id="UP001139028">
    <property type="component" value="Unassembled WGS sequence"/>
</dbReference>
<dbReference type="InterPro" id="IPR009593">
    <property type="entry name" value="DUF1203"/>
</dbReference>
<dbReference type="Pfam" id="PF06718">
    <property type="entry name" value="DUF1203"/>
    <property type="match status" value="1"/>
</dbReference>
<protein>
    <submittedName>
        <fullName evidence="1">DUF1203 domain-containing protein</fullName>
    </submittedName>
</protein>
<gene>
    <name evidence="1" type="ORF">MO867_10165</name>
</gene>
<accession>A0A9X2EN21</accession>
<comment type="caution">
    <text evidence="1">The sequence shown here is derived from an EMBL/GenBank/DDBJ whole genome shotgun (WGS) entry which is preliminary data.</text>
</comment>
<reference evidence="1" key="1">
    <citation type="journal article" date="2022" name="Arch. Microbiol.">
        <title>Microbulbifer okhotskensis sp. nov., isolated from a deep bottom sediment of the Okhotsk Sea.</title>
        <authorList>
            <person name="Romanenko L."/>
            <person name="Kurilenko V."/>
            <person name="Otstavnykh N."/>
            <person name="Velansky P."/>
            <person name="Isaeva M."/>
            <person name="Mikhailov V."/>
        </authorList>
    </citation>
    <scope>NUCLEOTIDE SEQUENCE</scope>
    <source>
        <strain evidence="1">OS29</strain>
    </source>
</reference>